<dbReference type="Proteomes" id="UP000035860">
    <property type="component" value="Unassembled WGS sequence"/>
</dbReference>
<accession>A0A066UBE4</accession>
<keyword evidence="1" id="KW-0812">Transmembrane</keyword>
<comment type="caution">
    <text evidence="2">The sequence shown here is derived from an EMBL/GenBank/DDBJ whole genome shotgun (WGS) entry which is preliminary data.</text>
</comment>
<evidence type="ECO:0008006" key="4">
    <source>
        <dbReference type="Google" id="ProtNLM"/>
    </source>
</evidence>
<reference evidence="2 3" key="1">
    <citation type="journal article" date="2014" name="Genome Announc.">
        <title>Draft Genome Sequence of Moraxella bovoculi Strain 237T (ATCC BAA-1259T) Isolated from a Calf with Infectious Bovine Keratoconjunctivitis.</title>
        <authorList>
            <person name="Calcutt M.J."/>
            <person name="Foecking M.F."/>
            <person name="Martin N.T."/>
            <person name="Mhlanga-Mutangadura T."/>
            <person name="Reilly T.J."/>
        </authorList>
    </citation>
    <scope>NUCLEOTIDE SEQUENCE [LARGE SCALE GENOMIC DNA]</scope>
    <source>
        <strain evidence="2 3">237</strain>
    </source>
</reference>
<dbReference type="eggNOG" id="COG3326">
    <property type="taxonomic scope" value="Bacteria"/>
</dbReference>
<feature type="transmembrane region" description="Helical" evidence="1">
    <location>
        <begin position="101"/>
        <end position="120"/>
    </location>
</feature>
<feature type="transmembrane region" description="Helical" evidence="1">
    <location>
        <begin position="12"/>
        <end position="30"/>
    </location>
</feature>
<keyword evidence="3" id="KW-1185">Reference proteome</keyword>
<dbReference type="GeneID" id="301975750"/>
<dbReference type="RefSeq" id="WP_036366103.1">
    <property type="nucleotide sequence ID" value="NZ_AOMT01000026.1"/>
</dbReference>
<keyword evidence="1" id="KW-0472">Membrane</keyword>
<dbReference type="EMBL" id="AOMT01000026">
    <property type="protein sequence ID" value="KDN24706.1"/>
    <property type="molecule type" value="Genomic_DNA"/>
</dbReference>
<gene>
    <name evidence="2" type="ORF">MBO_07053</name>
</gene>
<evidence type="ECO:0000313" key="3">
    <source>
        <dbReference type="Proteomes" id="UP000035860"/>
    </source>
</evidence>
<dbReference type="Pfam" id="PF06961">
    <property type="entry name" value="DUF1294"/>
    <property type="match status" value="1"/>
</dbReference>
<feature type="transmembrane region" description="Helical" evidence="1">
    <location>
        <begin position="36"/>
        <end position="54"/>
    </location>
</feature>
<keyword evidence="1" id="KW-1133">Transmembrane helix</keyword>
<organism evidence="2 3">
    <name type="scientific">Moraxella bovoculi 237</name>
    <dbReference type="NCBI Taxonomy" id="743974"/>
    <lineage>
        <taxon>Bacteria</taxon>
        <taxon>Pseudomonadati</taxon>
        <taxon>Pseudomonadota</taxon>
        <taxon>Gammaproteobacteria</taxon>
        <taxon>Moraxellales</taxon>
        <taxon>Moraxellaceae</taxon>
        <taxon>Moraxella</taxon>
    </lineage>
</organism>
<dbReference type="AlphaFoldDB" id="A0A066UBE4"/>
<name>A0A066UBE4_9GAMM</name>
<evidence type="ECO:0000313" key="2">
    <source>
        <dbReference type="EMBL" id="KDN24706.1"/>
    </source>
</evidence>
<sequence length="123" mass="13789">MVGQKRAPRSILACYTATGYLAIVAILIVIGVLPWMVAAIHGVTSLASYGMYALDKQAAKNKERRIAEYSLHLWSLLGGWIGAAFSQHQLRHKTQKEEFQLTFYLTIIANIAAMVYLFLIEPY</sequence>
<protein>
    <recommendedName>
        <fullName evidence="4">DUF1294 domain-containing protein</fullName>
    </recommendedName>
</protein>
<proteinExistence type="predicted"/>
<evidence type="ECO:0000256" key="1">
    <source>
        <dbReference type="SAM" id="Phobius"/>
    </source>
</evidence>
<dbReference type="InterPro" id="IPR010718">
    <property type="entry name" value="DUF1294"/>
</dbReference>